<feature type="domain" description="Exoribonuclease phosphorolytic" evidence="7">
    <location>
        <begin position="39"/>
        <end position="197"/>
    </location>
</feature>
<dbReference type="Gene3D" id="3.30.230.70">
    <property type="entry name" value="GHMP Kinase, N-terminal domain"/>
    <property type="match status" value="1"/>
</dbReference>
<keyword evidence="4" id="KW-0963">Cytoplasm</keyword>
<dbReference type="OrthoDB" id="272245at2759"/>
<keyword evidence="9" id="KW-1185">Reference proteome</keyword>
<dbReference type="GO" id="GO:0000467">
    <property type="term" value="P:exonucleolytic trimming to generate mature 3'-end of 5.8S rRNA from tricistronic rRNA transcript (SSU-rRNA, 5.8S rRNA, LSU-rRNA)"/>
    <property type="evidence" value="ECO:0007669"/>
    <property type="project" value="TreeGrafter"/>
</dbReference>
<reference evidence="8" key="1">
    <citation type="journal article" date="2020" name="Stud. Mycol.">
        <title>101 Dothideomycetes genomes: a test case for predicting lifestyles and emergence of pathogens.</title>
        <authorList>
            <person name="Haridas S."/>
            <person name="Albert R."/>
            <person name="Binder M."/>
            <person name="Bloem J."/>
            <person name="Labutti K."/>
            <person name="Salamov A."/>
            <person name="Andreopoulos B."/>
            <person name="Baker S."/>
            <person name="Barry K."/>
            <person name="Bills G."/>
            <person name="Bluhm B."/>
            <person name="Cannon C."/>
            <person name="Castanera R."/>
            <person name="Culley D."/>
            <person name="Daum C."/>
            <person name="Ezra D."/>
            <person name="Gonzalez J."/>
            <person name="Henrissat B."/>
            <person name="Kuo A."/>
            <person name="Liang C."/>
            <person name="Lipzen A."/>
            <person name="Lutzoni F."/>
            <person name="Magnuson J."/>
            <person name="Mondo S."/>
            <person name="Nolan M."/>
            <person name="Ohm R."/>
            <person name="Pangilinan J."/>
            <person name="Park H.-J."/>
            <person name="Ramirez L."/>
            <person name="Alfaro M."/>
            <person name="Sun H."/>
            <person name="Tritt A."/>
            <person name="Yoshinaga Y."/>
            <person name="Zwiers L.-H."/>
            <person name="Turgeon B."/>
            <person name="Goodwin S."/>
            <person name="Spatafora J."/>
            <person name="Crous P."/>
            <person name="Grigoriev I."/>
        </authorList>
    </citation>
    <scope>NUCLEOTIDE SEQUENCE</scope>
    <source>
        <strain evidence="8">CBS 122681</strain>
    </source>
</reference>
<dbReference type="GO" id="GO:0016075">
    <property type="term" value="P:rRNA catabolic process"/>
    <property type="evidence" value="ECO:0007669"/>
    <property type="project" value="TreeGrafter"/>
</dbReference>
<evidence type="ECO:0000256" key="5">
    <source>
        <dbReference type="ARBA" id="ARBA00022835"/>
    </source>
</evidence>
<comment type="subcellular location">
    <subcellularLocation>
        <location evidence="1">Cytoplasm</location>
    </subcellularLocation>
    <subcellularLocation>
        <location evidence="2">Nucleus</location>
        <location evidence="2">Nucleolus</location>
    </subcellularLocation>
</comment>
<dbReference type="GO" id="GO:0071035">
    <property type="term" value="P:nuclear polyadenylation-dependent rRNA catabolic process"/>
    <property type="evidence" value="ECO:0007669"/>
    <property type="project" value="TreeGrafter"/>
</dbReference>
<dbReference type="SUPFAM" id="SSF54211">
    <property type="entry name" value="Ribosomal protein S5 domain 2-like"/>
    <property type="match status" value="1"/>
</dbReference>
<comment type="similarity">
    <text evidence="3">Belongs to the RNase PH family.</text>
</comment>
<dbReference type="GO" id="GO:0034473">
    <property type="term" value="P:U1 snRNA 3'-end processing"/>
    <property type="evidence" value="ECO:0007669"/>
    <property type="project" value="TreeGrafter"/>
</dbReference>
<accession>A0A6A6TQ16</accession>
<sequence>MAPSTAALVNLSPAELSFLRSTLSQTPPVRLDHTKGPRDFRSMRAEYDVLPSANGSARIALEDGTEALVGVKAEVERSPMRPMAGEERNLLTVAAGDRMALDGDEDEDSKGKGQNSWVEMSVEIPGFRDEDSLPVFLASMLTESLLASGELKDRLYINRRFHWKLYVDILLLSPPLSYPLALLSMTTHLALLTSRLPALKSERDEDPLFDDDWDASISLYPRAKGKSAVSTSVDKPPVIVLAMAVGQNIIFDPCKEELAVADAVLAIACRSGDASSPGARLVSIRTIDPPSHLTPPGVPNSMNSATGGTIPTSSADALTQRELLANSGVWTPPRGGMRRGLVSQVIKMVVGSGGVGEEVINALQSVEVG</sequence>
<dbReference type="GO" id="GO:0000177">
    <property type="term" value="C:cytoplasmic exosome (RNase complex)"/>
    <property type="evidence" value="ECO:0007669"/>
    <property type="project" value="TreeGrafter"/>
</dbReference>
<gene>
    <name evidence="8" type="ORF">K491DRAFT_587295</name>
</gene>
<dbReference type="GO" id="GO:0035925">
    <property type="term" value="F:mRNA 3'-UTR AU-rich region binding"/>
    <property type="evidence" value="ECO:0007669"/>
    <property type="project" value="TreeGrafter"/>
</dbReference>
<dbReference type="EMBL" id="MU004294">
    <property type="protein sequence ID" value="KAF2661277.1"/>
    <property type="molecule type" value="Genomic_DNA"/>
</dbReference>
<organism evidence="8 9">
    <name type="scientific">Lophiostoma macrostomum CBS 122681</name>
    <dbReference type="NCBI Taxonomy" id="1314788"/>
    <lineage>
        <taxon>Eukaryota</taxon>
        <taxon>Fungi</taxon>
        <taxon>Dikarya</taxon>
        <taxon>Ascomycota</taxon>
        <taxon>Pezizomycotina</taxon>
        <taxon>Dothideomycetes</taxon>
        <taxon>Pleosporomycetidae</taxon>
        <taxon>Pleosporales</taxon>
        <taxon>Lophiostomataceae</taxon>
        <taxon>Lophiostoma</taxon>
    </lineage>
</organism>
<evidence type="ECO:0000313" key="9">
    <source>
        <dbReference type="Proteomes" id="UP000799324"/>
    </source>
</evidence>
<dbReference type="InterPro" id="IPR020568">
    <property type="entry name" value="Ribosomal_Su5_D2-typ_SF"/>
</dbReference>
<dbReference type="GO" id="GO:0071028">
    <property type="term" value="P:nuclear mRNA surveillance"/>
    <property type="evidence" value="ECO:0007669"/>
    <property type="project" value="TreeGrafter"/>
</dbReference>
<dbReference type="PANTHER" id="PTHR11097">
    <property type="entry name" value="EXOSOME COMPLEX EXONUCLEASE RIBOSOMAL RNA PROCESSING PROTEIN"/>
    <property type="match status" value="1"/>
</dbReference>
<evidence type="ECO:0000256" key="3">
    <source>
        <dbReference type="ARBA" id="ARBA00006678"/>
    </source>
</evidence>
<evidence type="ECO:0000256" key="6">
    <source>
        <dbReference type="ARBA" id="ARBA00042523"/>
    </source>
</evidence>
<dbReference type="InterPro" id="IPR050590">
    <property type="entry name" value="Exosome_comp_Rrp42_subfam"/>
</dbReference>
<proteinExistence type="inferred from homology"/>
<name>A0A6A6TQ16_9PLEO</name>
<evidence type="ECO:0000259" key="7">
    <source>
        <dbReference type="Pfam" id="PF01138"/>
    </source>
</evidence>
<evidence type="ECO:0000313" key="8">
    <source>
        <dbReference type="EMBL" id="KAF2661277.1"/>
    </source>
</evidence>
<dbReference type="GO" id="GO:0034475">
    <property type="term" value="P:U4 snRNA 3'-end processing"/>
    <property type="evidence" value="ECO:0007669"/>
    <property type="project" value="TreeGrafter"/>
</dbReference>
<dbReference type="GO" id="GO:0000176">
    <property type="term" value="C:nuclear exosome (RNase complex)"/>
    <property type="evidence" value="ECO:0007669"/>
    <property type="project" value="TreeGrafter"/>
</dbReference>
<dbReference type="GO" id="GO:0071038">
    <property type="term" value="P:TRAMP-dependent tRNA surveillance pathway"/>
    <property type="evidence" value="ECO:0007669"/>
    <property type="project" value="TreeGrafter"/>
</dbReference>
<dbReference type="InterPro" id="IPR027408">
    <property type="entry name" value="PNPase/RNase_PH_dom_sf"/>
</dbReference>
<dbReference type="InterPro" id="IPR001247">
    <property type="entry name" value="ExoRNase_PH_dom1"/>
</dbReference>
<evidence type="ECO:0000256" key="2">
    <source>
        <dbReference type="ARBA" id="ARBA00004604"/>
    </source>
</evidence>
<dbReference type="GO" id="GO:0034476">
    <property type="term" value="P:U5 snRNA 3'-end processing"/>
    <property type="evidence" value="ECO:0007669"/>
    <property type="project" value="TreeGrafter"/>
</dbReference>
<dbReference type="Pfam" id="PF01138">
    <property type="entry name" value="RNase_PH"/>
    <property type="match status" value="1"/>
</dbReference>
<evidence type="ECO:0000256" key="4">
    <source>
        <dbReference type="ARBA" id="ARBA00022490"/>
    </source>
</evidence>
<evidence type="ECO:0000256" key="1">
    <source>
        <dbReference type="ARBA" id="ARBA00004496"/>
    </source>
</evidence>
<dbReference type="AlphaFoldDB" id="A0A6A6TQ16"/>
<dbReference type="Proteomes" id="UP000799324">
    <property type="component" value="Unassembled WGS sequence"/>
</dbReference>
<dbReference type="PANTHER" id="PTHR11097:SF8">
    <property type="entry name" value="EXOSOME COMPLEX COMPONENT RRP42"/>
    <property type="match status" value="1"/>
</dbReference>
<dbReference type="GO" id="GO:0005730">
    <property type="term" value="C:nucleolus"/>
    <property type="evidence" value="ECO:0007669"/>
    <property type="project" value="UniProtKB-SubCell"/>
</dbReference>
<keyword evidence="5" id="KW-0271">Exosome</keyword>
<protein>
    <recommendedName>
        <fullName evidence="6">Ribosomal RNA-processing protein 42</fullName>
    </recommendedName>
</protein>